<proteinExistence type="predicted"/>
<keyword evidence="2" id="KW-1185">Reference proteome</keyword>
<dbReference type="AlphaFoldDB" id="A0A1R0H171"/>
<sequence>MESNRGEYVYQYKGGSCSTLCSQTQERGGFLSVSLPRQHYYTSVFKEVWRKTSPELLAISEKKLKHCSKTNKKPQVINISLVLSPADAPSKQSFLYHRRHSKH</sequence>
<dbReference type="EMBL" id="LSSL01001190">
    <property type="protein sequence ID" value="OLY82893.1"/>
    <property type="molecule type" value="Genomic_DNA"/>
</dbReference>
<protein>
    <submittedName>
        <fullName evidence="1">Uncharacterized protein</fullName>
    </submittedName>
</protein>
<gene>
    <name evidence="1" type="ORF">AYI68_g2975</name>
</gene>
<evidence type="ECO:0000313" key="1">
    <source>
        <dbReference type="EMBL" id="OLY82893.1"/>
    </source>
</evidence>
<dbReference type="Proteomes" id="UP000187455">
    <property type="component" value="Unassembled WGS sequence"/>
</dbReference>
<evidence type="ECO:0000313" key="2">
    <source>
        <dbReference type="Proteomes" id="UP000187455"/>
    </source>
</evidence>
<reference evidence="1 2" key="1">
    <citation type="journal article" date="2016" name="Mol. Biol. Evol.">
        <title>Genome-Wide Survey of Gut Fungi (Harpellales) Reveals the First Horizontally Transferred Ubiquitin Gene from a Mosquito Host.</title>
        <authorList>
            <person name="Wang Y."/>
            <person name="White M.M."/>
            <person name="Kvist S."/>
            <person name="Moncalvo J.M."/>
        </authorList>
    </citation>
    <scope>NUCLEOTIDE SEQUENCE [LARGE SCALE GENOMIC DNA]</scope>
    <source>
        <strain evidence="1 2">ALG-7-W6</strain>
    </source>
</reference>
<name>A0A1R0H171_9FUNG</name>
<organism evidence="1 2">
    <name type="scientific">Smittium mucronatum</name>
    <dbReference type="NCBI Taxonomy" id="133383"/>
    <lineage>
        <taxon>Eukaryota</taxon>
        <taxon>Fungi</taxon>
        <taxon>Fungi incertae sedis</taxon>
        <taxon>Zoopagomycota</taxon>
        <taxon>Kickxellomycotina</taxon>
        <taxon>Harpellomycetes</taxon>
        <taxon>Harpellales</taxon>
        <taxon>Legeriomycetaceae</taxon>
        <taxon>Smittium</taxon>
    </lineage>
</organism>
<comment type="caution">
    <text evidence="1">The sequence shown here is derived from an EMBL/GenBank/DDBJ whole genome shotgun (WGS) entry which is preliminary data.</text>
</comment>
<accession>A0A1R0H171</accession>